<keyword evidence="2" id="KW-1185">Reference proteome</keyword>
<proteinExistence type="predicted"/>
<dbReference type="EMBL" id="BPLR01011256">
    <property type="protein sequence ID" value="GIY45288.1"/>
    <property type="molecule type" value="Genomic_DNA"/>
</dbReference>
<evidence type="ECO:0000313" key="2">
    <source>
        <dbReference type="Proteomes" id="UP001054945"/>
    </source>
</evidence>
<protein>
    <submittedName>
        <fullName evidence="1">Uncharacterized protein</fullName>
    </submittedName>
</protein>
<organism evidence="1 2">
    <name type="scientific">Caerostris extrusa</name>
    <name type="common">Bark spider</name>
    <name type="synonym">Caerostris bankana</name>
    <dbReference type="NCBI Taxonomy" id="172846"/>
    <lineage>
        <taxon>Eukaryota</taxon>
        <taxon>Metazoa</taxon>
        <taxon>Ecdysozoa</taxon>
        <taxon>Arthropoda</taxon>
        <taxon>Chelicerata</taxon>
        <taxon>Arachnida</taxon>
        <taxon>Araneae</taxon>
        <taxon>Araneomorphae</taxon>
        <taxon>Entelegynae</taxon>
        <taxon>Araneoidea</taxon>
        <taxon>Araneidae</taxon>
        <taxon>Caerostris</taxon>
    </lineage>
</organism>
<comment type="caution">
    <text evidence="1">The sequence shown here is derived from an EMBL/GenBank/DDBJ whole genome shotgun (WGS) entry which is preliminary data.</text>
</comment>
<reference evidence="1 2" key="1">
    <citation type="submission" date="2021-06" db="EMBL/GenBank/DDBJ databases">
        <title>Caerostris extrusa draft genome.</title>
        <authorList>
            <person name="Kono N."/>
            <person name="Arakawa K."/>
        </authorList>
    </citation>
    <scope>NUCLEOTIDE SEQUENCE [LARGE SCALE GENOMIC DNA]</scope>
</reference>
<dbReference type="Proteomes" id="UP001054945">
    <property type="component" value="Unassembled WGS sequence"/>
</dbReference>
<dbReference type="AlphaFoldDB" id="A0AAV4TMV6"/>
<name>A0AAV4TMV6_CAEEX</name>
<evidence type="ECO:0000313" key="1">
    <source>
        <dbReference type="EMBL" id="GIY45288.1"/>
    </source>
</evidence>
<gene>
    <name evidence="1" type="ORF">CEXT_469731</name>
</gene>
<sequence>MTSNHFYDFRGNSISWAHCLRREQVGRMIHSRGGSVSSLHTALILEFSHRRHIWRSWRAESLLPKSFANHFPTRSSAKTLRQCVTDRYSRILCRRDSLIVIVWSVRVFREEKEVFEVS</sequence>
<accession>A0AAV4TMV6</accession>